<gene>
    <name evidence="2" type="ORF">FIBRA_09521</name>
</gene>
<dbReference type="InParanoid" id="J7RW89"/>
<proteinExistence type="predicted"/>
<organism evidence="2 3">
    <name type="scientific">Fibroporia radiculosa</name>
    <dbReference type="NCBI Taxonomy" id="599839"/>
    <lineage>
        <taxon>Eukaryota</taxon>
        <taxon>Fungi</taxon>
        <taxon>Dikarya</taxon>
        <taxon>Basidiomycota</taxon>
        <taxon>Agaricomycotina</taxon>
        <taxon>Agaricomycetes</taxon>
        <taxon>Polyporales</taxon>
        <taxon>Fibroporiaceae</taxon>
        <taxon>Fibroporia</taxon>
    </lineage>
</organism>
<dbReference type="RefSeq" id="XP_012177201.1">
    <property type="nucleotide sequence ID" value="XM_012321811.1"/>
</dbReference>
<evidence type="ECO:0000313" key="3">
    <source>
        <dbReference type="Proteomes" id="UP000006352"/>
    </source>
</evidence>
<dbReference type="EMBL" id="HE797684">
    <property type="protein sequence ID" value="CCM07180.1"/>
    <property type="molecule type" value="Genomic_DNA"/>
</dbReference>
<feature type="region of interest" description="Disordered" evidence="1">
    <location>
        <begin position="103"/>
        <end position="125"/>
    </location>
</feature>
<name>J7RW89_9APHY</name>
<keyword evidence="3" id="KW-1185">Reference proteome</keyword>
<reference evidence="2 3" key="1">
    <citation type="journal article" date="2012" name="Appl. Environ. Microbiol.">
        <title>Short-read sequencing for genomic analysis of the brown rot fungus Fibroporia radiculosa.</title>
        <authorList>
            <person name="Tang J.D."/>
            <person name="Perkins A.D."/>
            <person name="Sonstegard T.S."/>
            <person name="Schroeder S.G."/>
            <person name="Burgess S.C."/>
            <person name="Diehl S.V."/>
        </authorList>
    </citation>
    <scope>NUCLEOTIDE SEQUENCE [LARGE SCALE GENOMIC DNA]</scope>
    <source>
        <strain evidence="2 3">TFFH 294</strain>
    </source>
</reference>
<evidence type="ECO:0000256" key="1">
    <source>
        <dbReference type="SAM" id="MobiDB-lite"/>
    </source>
</evidence>
<dbReference type="AlphaFoldDB" id="J7RW89"/>
<protein>
    <submittedName>
        <fullName evidence="2">Uncharacterized protein</fullName>
    </submittedName>
</protein>
<dbReference type="HOGENOM" id="CLU_129964_0_0_1"/>
<dbReference type="GeneID" id="24102080"/>
<accession>J7RW89</accession>
<dbReference type="Proteomes" id="UP000006352">
    <property type="component" value="Unassembled WGS sequence"/>
</dbReference>
<sequence>MVKTYTNTRHAVASIQHRGARLFILIQKDGALQFIAVIFSNITNMISLTIQTEVGSMTFIVDALTTVLVSRFILSIRAVNTQGEDETTFGGQTTLQFANASTERGVSDNAEGDSHQSGIPTDRIDIEPRPYQCEHEASIFRGEHLWH</sequence>
<dbReference type="OrthoDB" id="2804213at2759"/>
<evidence type="ECO:0000313" key="2">
    <source>
        <dbReference type="EMBL" id="CCM07180.1"/>
    </source>
</evidence>